<dbReference type="InterPro" id="IPR020941">
    <property type="entry name" value="SUFU-like_domain"/>
</dbReference>
<accession>A0A6G4A5J5</accession>
<dbReference type="AlphaFoldDB" id="A0A6G4A5J5"/>
<name>A0A6G4A5J5_9BACL</name>
<reference evidence="2" key="1">
    <citation type="submission" date="2020-02" db="EMBL/GenBank/DDBJ databases">
        <authorList>
            <person name="Shen X.-R."/>
            <person name="Zhang Y.-X."/>
        </authorList>
    </citation>
    <scope>NUCLEOTIDE SEQUENCE</scope>
    <source>
        <strain evidence="2">SYP-B3998</strain>
    </source>
</reference>
<evidence type="ECO:0000259" key="1">
    <source>
        <dbReference type="Pfam" id="PF05076"/>
    </source>
</evidence>
<evidence type="ECO:0000313" key="2">
    <source>
        <dbReference type="EMBL" id="NEW09786.1"/>
    </source>
</evidence>
<comment type="caution">
    <text evidence="2">The sequence shown here is derived from an EMBL/GenBank/DDBJ whole genome shotgun (WGS) entry which is preliminary data.</text>
</comment>
<dbReference type="EMBL" id="JAAIKC010000024">
    <property type="protein sequence ID" value="NEW09786.1"/>
    <property type="molecule type" value="Genomic_DNA"/>
</dbReference>
<dbReference type="RefSeq" id="WP_163953945.1">
    <property type="nucleotide sequence ID" value="NZ_JAAIKC010000024.1"/>
</dbReference>
<dbReference type="InterPro" id="IPR037181">
    <property type="entry name" value="SUFU_N"/>
</dbReference>
<protein>
    <submittedName>
        <fullName evidence="2">Suppressor of fused domain protein</fullName>
    </submittedName>
</protein>
<proteinExistence type="predicted"/>
<organism evidence="2">
    <name type="scientific">Paenibacillus sp. SYP-B3998</name>
    <dbReference type="NCBI Taxonomy" id="2678564"/>
    <lineage>
        <taxon>Bacteria</taxon>
        <taxon>Bacillati</taxon>
        <taxon>Bacillota</taxon>
        <taxon>Bacilli</taxon>
        <taxon>Bacillales</taxon>
        <taxon>Paenibacillaceae</taxon>
        <taxon>Paenibacillus</taxon>
    </lineage>
</organism>
<gene>
    <name evidence="2" type="ORF">GK047_28100</name>
</gene>
<feature type="domain" description="Suppressor of fused-like" evidence="1">
    <location>
        <begin position="165"/>
        <end position="317"/>
    </location>
</feature>
<dbReference type="SUPFAM" id="SSF103359">
    <property type="entry name" value="Suppressor of Fused, N-terminal domain"/>
    <property type="match status" value="1"/>
</dbReference>
<sequence length="321" mass="36133">MQTRDEVLESVLEKSPYFEYLCRYVSLIGFKFKDDYDIVSLTGNNETLQFANMLDLTSPKYGIVDIQTVKLIDEKTLDLLIEIDESDLVLYAEKGIPITKMSISSSNGKVQILPQIEKIINRIFMPPKDGQFLVSDRIELIYGGLLGYNEPKIVWSSSKSDLIVLKYEKGYDGYDVFVSSGFTNPGIGKSLLAFNEGPASGYGYELMIFSKPDDTVLCRELINWVKYVDDTGKHIYPGQYLEYQEGAISGTDISGFIIVPPIDLPHLFPVGVGYGTFLLFIGVTAKELNVVKKEDDIYVIADLFFEKGYINYTPVQRDSVV</sequence>
<dbReference type="Pfam" id="PF05076">
    <property type="entry name" value="SUFU"/>
    <property type="match status" value="1"/>
</dbReference>